<protein>
    <submittedName>
        <fullName evidence="12">TRAP transporter small permease subunit</fullName>
    </submittedName>
</protein>
<evidence type="ECO:0000256" key="3">
    <source>
        <dbReference type="ARBA" id="ARBA00022475"/>
    </source>
</evidence>
<sequence length="173" mass="19941">MTNYLEKSSKYIIYVCGLLLFLCAFFTGVEVLLRKFFLISLGGVDEISSYVLGICISWSIAYVLFEKMHIRIDILYHKISKKAQYILDLISMLSTFVFISLISFFAFDVFLSSFEKNSLANTPLGTPLWIPQLLWASGFIFFLIVIIILIYKCLQNIFSERKNDIAVIKKDIL</sequence>
<comment type="similarity">
    <text evidence="8">Belongs to the TRAP transporter small permease family.</text>
</comment>
<keyword evidence="6 9" id="KW-1133">Transmembrane helix</keyword>
<accession>A0A6L4WU51</accession>
<dbReference type="EMBL" id="WFKJ01000043">
    <property type="protein sequence ID" value="KAB7888851.1"/>
    <property type="molecule type" value="Genomic_DNA"/>
</dbReference>
<reference evidence="13 14" key="1">
    <citation type="submission" date="2019-10" db="EMBL/GenBank/DDBJ databases">
        <title>Poseidonibacter ostreae sp. nov., isolated from the gut of the Ostrea denselamellosa.</title>
        <authorList>
            <person name="Choi A."/>
        </authorList>
    </citation>
    <scope>NUCLEOTIDE SEQUENCE [LARGE SCALE GENOMIC DNA]</scope>
    <source>
        <strain evidence="12 14">SJOD-M-33</strain>
        <strain evidence="11 13">SJOD-M-5</strain>
    </source>
</reference>
<dbReference type="InterPro" id="IPR007387">
    <property type="entry name" value="TRAP_DctQ"/>
</dbReference>
<dbReference type="AlphaFoldDB" id="A0A6L4WU51"/>
<proteinExistence type="inferred from homology"/>
<dbReference type="EMBL" id="WFKK01000011">
    <property type="protein sequence ID" value="KAB7889658.1"/>
    <property type="molecule type" value="Genomic_DNA"/>
</dbReference>
<evidence type="ECO:0000256" key="9">
    <source>
        <dbReference type="SAM" id="Phobius"/>
    </source>
</evidence>
<keyword evidence="5 9" id="KW-0812">Transmembrane</keyword>
<keyword evidence="13" id="KW-1185">Reference proteome</keyword>
<comment type="caution">
    <text evidence="12">The sequence shown here is derived from an EMBL/GenBank/DDBJ whole genome shotgun (WGS) entry which is preliminary data.</text>
</comment>
<evidence type="ECO:0000259" key="10">
    <source>
        <dbReference type="Pfam" id="PF04290"/>
    </source>
</evidence>
<dbReference type="GO" id="GO:0005886">
    <property type="term" value="C:plasma membrane"/>
    <property type="evidence" value="ECO:0007669"/>
    <property type="project" value="UniProtKB-SubCell"/>
</dbReference>
<dbReference type="Proteomes" id="UP000472839">
    <property type="component" value="Unassembled WGS sequence"/>
</dbReference>
<evidence type="ECO:0000313" key="14">
    <source>
        <dbReference type="Proteomes" id="UP000472839"/>
    </source>
</evidence>
<dbReference type="Proteomes" id="UP000461010">
    <property type="component" value="Unassembled WGS sequence"/>
</dbReference>
<dbReference type="PANTHER" id="PTHR35011">
    <property type="entry name" value="2,3-DIKETO-L-GULONATE TRAP TRANSPORTER SMALL PERMEASE PROTEIN YIAM"/>
    <property type="match status" value="1"/>
</dbReference>
<evidence type="ECO:0000256" key="2">
    <source>
        <dbReference type="ARBA" id="ARBA00022448"/>
    </source>
</evidence>
<keyword evidence="2" id="KW-0813">Transport</keyword>
<gene>
    <name evidence="11" type="ORF">GBG18_12100</name>
    <name evidence="12" type="ORF">GBG19_05470</name>
</gene>
<feature type="transmembrane region" description="Helical" evidence="9">
    <location>
        <begin position="85"/>
        <end position="107"/>
    </location>
</feature>
<evidence type="ECO:0000313" key="12">
    <source>
        <dbReference type="EMBL" id="KAB7889658.1"/>
    </source>
</evidence>
<evidence type="ECO:0000313" key="13">
    <source>
        <dbReference type="Proteomes" id="UP000461010"/>
    </source>
</evidence>
<name>A0A6L4WU51_9BACT</name>
<evidence type="ECO:0000256" key="6">
    <source>
        <dbReference type="ARBA" id="ARBA00022989"/>
    </source>
</evidence>
<dbReference type="InterPro" id="IPR055348">
    <property type="entry name" value="DctQ"/>
</dbReference>
<dbReference type="RefSeq" id="WP_152191412.1">
    <property type="nucleotide sequence ID" value="NZ_WFKJ01000043.1"/>
</dbReference>
<evidence type="ECO:0000256" key="1">
    <source>
        <dbReference type="ARBA" id="ARBA00004429"/>
    </source>
</evidence>
<evidence type="ECO:0000256" key="7">
    <source>
        <dbReference type="ARBA" id="ARBA00023136"/>
    </source>
</evidence>
<evidence type="ECO:0000313" key="11">
    <source>
        <dbReference type="EMBL" id="KAB7888851.1"/>
    </source>
</evidence>
<evidence type="ECO:0000256" key="4">
    <source>
        <dbReference type="ARBA" id="ARBA00022519"/>
    </source>
</evidence>
<keyword evidence="3" id="KW-1003">Cell membrane</keyword>
<organism evidence="12 14">
    <name type="scientific">Poseidonibacter ostreae</name>
    <dbReference type="NCBI Taxonomy" id="2654171"/>
    <lineage>
        <taxon>Bacteria</taxon>
        <taxon>Pseudomonadati</taxon>
        <taxon>Campylobacterota</taxon>
        <taxon>Epsilonproteobacteria</taxon>
        <taxon>Campylobacterales</taxon>
        <taxon>Arcobacteraceae</taxon>
        <taxon>Poseidonibacter</taxon>
    </lineage>
</organism>
<evidence type="ECO:0000256" key="8">
    <source>
        <dbReference type="ARBA" id="ARBA00038436"/>
    </source>
</evidence>
<feature type="transmembrane region" description="Helical" evidence="9">
    <location>
        <begin position="47"/>
        <end position="65"/>
    </location>
</feature>
<dbReference type="Pfam" id="PF04290">
    <property type="entry name" value="DctQ"/>
    <property type="match status" value="1"/>
</dbReference>
<keyword evidence="7 9" id="KW-0472">Membrane</keyword>
<comment type="subcellular location">
    <subcellularLocation>
        <location evidence="1">Cell inner membrane</location>
        <topology evidence="1">Multi-pass membrane protein</topology>
    </subcellularLocation>
</comment>
<feature type="transmembrane region" description="Helical" evidence="9">
    <location>
        <begin position="12"/>
        <end position="32"/>
    </location>
</feature>
<keyword evidence="4" id="KW-0997">Cell inner membrane</keyword>
<evidence type="ECO:0000256" key="5">
    <source>
        <dbReference type="ARBA" id="ARBA00022692"/>
    </source>
</evidence>
<feature type="domain" description="Tripartite ATP-independent periplasmic transporters DctQ component" evidence="10">
    <location>
        <begin position="26"/>
        <end position="154"/>
    </location>
</feature>
<feature type="transmembrane region" description="Helical" evidence="9">
    <location>
        <begin position="127"/>
        <end position="151"/>
    </location>
</feature>